<evidence type="ECO:0000256" key="1">
    <source>
        <dbReference type="ARBA" id="ARBA00022527"/>
    </source>
</evidence>
<evidence type="ECO:0000256" key="3">
    <source>
        <dbReference type="ARBA" id="ARBA00022741"/>
    </source>
</evidence>
<name>A0A5N6ZIK5_9EURO</name>
<feature type="domain" description="Protein kinase" evidence="6">
    <location>
        <begin position="61"/>
        <end position="406"/>
    </location>
</feature>
<evidence type="ECO:0000256" key="2">
    <source>
        <dbReference type="ARBA" id="ARBA00022679"/>
    </source>
</evidence>
<dbReference type="InterPro" id="IPR000719">
    <property type="entry name" value="Prot_kinase_dom"/>
</dbReference>
<dbReference type="Gene3D" id="1.10.510.10">
    <property type="entry name" value="Transferase(Phosphotransferase) domain 1"/>
    <property type="match status" value="1"/>
</dbReference>
<sequence length="414" mass="47911">MLPSLLRSLPRFGRAWKPLNFSNPNFIRIPVNQKIEEETMPDYIASRYYPARIGEIFRDRYQIVGKLGFGASSTVWLARDMNYRRYVTLKIFIKSVSMGQQLDNELQMYKRVERGSKNHPGRGAVRSLLDSFDIDGPEDKHRCLVHPPLWESVLTFLHRNPVRRLPAPVLAFVLKRLFLALDYLHTECQIIHSDIKADNIMFGIADDSVFSNFEENELQTPCPRKELDRRIIYVSRELRMPREWGAPVLCDFGSAIPGGIEHLEDIQPSIYQAPEVILEVPWTYSVNIWNVGCMIWNVFEGGSLFTGHDPEFQTYRSRAHLAEMISLLGPPPPSLLARGNLSQKFFSDKGDFCTEVLLKDRIPLEQRETTLEGQDKASFLRLMEKMLQWDPADRSSAKELQEDEWIRKILESKP</sequence>
<gene>
    <name evidence="7" type="ORF">BDV28DRAFT_65460</name>
</gene>
<dbReference type="SMART" id="SM00220">
    <property type="entry name" value="S_TKc"/>
    <property type="match status" value="1"/>
</dbReference>
<dbReference type="GO" id="GO:0043484">
    <property type="term" value="P:regulation of RNA splicing"/>
    <property type="evidence" value="ECO:0007669"/>
    <property type="project" value="TreeGrafter"/>
</dbReference>
<dbReference type="GO" id="GO:0004674">
    <property type="term" value="F:protein serine/threonine kinase activity"/>
    <property type="evidence" value="ECO:0007669"/>
    <property type="project" value="UniProtKB-KW"/>
</dbReference>
<reference evidence="8" key="1">
    <citation type="submission" date="2019-04" db="EMBL/GenBank/DDBJ databases">
        <title>Friends and foes A comparative genomics studyof 23 Aspergillus species from section Flavi.</title>
        <authorList>
            <consortium name="DOE Joint Genome Institute"/>
            <person name="Kjaerbolling I."/>
            <person name="Vesth T."/>
            <person name="Frisvad J.C."/>
            <person name="Nybo J.L."/>
            <person name="Theobald S."/>
            <person name="Kildgaard S."/>
            <person name="Isbrandt T."/>
            <person name="Kuo A."/>
            <person name="Sato A."/>
            <person name="Lyhne E.K."/>
            <person name="Kogle M.E."/>
            <person name="Wiebenga A."/>
            <person name="Kun R.S."/>
            <person name="Lubbers R.J."/>
            <person name="Makela M.R."/>
            <person name="Barry K."/>
            <person name="Chovatia M."/>
            <person name="Clum A."/>
            <person name="Daum C."/>
            <person name="Haridas S."/>
            <person name="He G."/>
            <person name="LaButti K."/>
            <person name="Lipzen A."/>
            <person name="Mondo S."/>
            <person name="Riley R."/>
            <person name="Salamov A."/>
            <person name="Simmons B.A."/>
            <person name="Magnuson J.K."/>
            <person name="Henrissat B."/>
            <person name="Mortensen U.H."/>
            <person name="Larsen T.O."/>
            <person name="Devries R.P."/>
            <person name="Grigoriev I.V."/>
            <person name="Machida M."/>
            <person name="Baker S.E."/>
            <person name="Andersen M.R."/>
        </authorList>
    </citation>
    <scope>NUCLEOTIDE SEQUENCE [LARGE SCALE GENOMIC DNA]</scope>
    <source>
        <strain evidence="8">CBS 553.77</strain>
    </source>
</reference>
<dbReference type="OrthoDB" id="5979581at2759"/>
<dbReference type="GO" id="GO:0005524">
    <property type="term" value="F:ATP binding"/>
    <property type="evidence" value="ECO:0007669"/>
    <property type="project" value="UniProtKB-KW"/>
</dbReference>
<dbReference type="AlphaFoldDB" id="A0A5N6ZIK5"/>
<dbReference type="Pfam" id="PF00069">
    <property type="entry name" value="Pkinase"/>
    <property type="match status" value="2"/>
</dbReference>
<evidence type="ECO:0000313" key="7">
    <source>
        <dbReference type="EMBL" id="KAE8356776.1"/>
    </source>
</evidence>
<keyword evidence="5" id="KW-0067">ATP-binding</keyword>
<dbReference type="SUPFAM" id="SSF56112">
    <property type="entry name" value="Protein kinase-like (PK-like)"/>
    <property type="match status" value="1"/>
</dbReference>
<proteinExistence type="predicted"/>
<evidence type="ECO:0000256" key="5">
    <source>
        <dbReference type="ARBA" id="ARBA00022840"/>
    </source>
</evidence>
<dbReference type="PROSITE" id="PS50011">
    <property type="entry name" value="PROTEIN_KINASE_DOM"/>
    <property type="match status" value="1"/>
</dbReference>
<dbReference type="PANTHER" id="PTHR45646:SF11">
    <property type="entry name" value="SERINE_THREONINE-PROTEIN KINASE DOA"/>
    <property type="match status" value="1"/>
</dbReference>
<dbReference type="GO" id="GO:0005634">
    <property type="term" value="C:nucleus"/>
    <property type="evidence" value="ECO:0007669"/>
    <property type="project" value="TreeGrafter"/>
</dbReference>
<dbReference type="EMBL" id="ML739035">
    <property type="protein sequence ID" value="KAE8356776.1"/>
    <property type="molecule type" value="Genomic_DNA"/>
</dbReference>
<dbReference type="PROSITE" id="PS00108">
    <property type="entry name" value="PROTEIN_KINASE_ST"/>
    <property type="match status" value="1"/>
</dbReference>
<organism evidence="7 8">
    <name type="scientific">Aspergillus coremiiformis</name>
    <dbReference type="NCBI Taxonomy" id="138285"/>
    <lineage>
        <taxon>Eukaryota</taxon>
        <taxon>Fungi</taxon>
        <taxon>Dikarya</taxon>
        <taxon>Ascomycota</taxon>
        <taxon>Pezizomycotina</taxon>
        <taxon>Eurotiomycetes</taxon>
        <taxon>Eurotiomycetidae</taxon>
        <taxon>Eurotiales</taxon>
        <taxon>Aspergillaceae</taxon>
        <taxon>Aspergillus</taxon>
        <taxon>Aspergillus subgen. Circumdati</taxon>
    </lineage>
</organism>
<protein>
    <submittedName>
        <fullName evidence="7">Kinase-like domain-containing protein</fullName>
    </submittedName>
</protein>
<keyword evidence="1" id="KW-0723">Serine/threonine-protein kinase</keyword>
<dbReference type="PANTHER" id="PTHR45646">
    <property type="entry name" value="SERINE/THREONINE-PROTEIN KINASE DOA-RELATED"/>
    <property type="match status" value="1"/>
</dbReference>
<keyword evidence="3" id="KW-0547">Nucleotide-binding</keyword>
<evidence type="ECO:0000313" key="8">
    <source>
        <dbReference type="Proteomes" id="UP000327118"/>
    </source>
</evidence>
<evidence type="ECO:0000256" key="4">
    <source>
        <dbReference type="ARBA" id="ARBA00022777"/>
    </source>
</evidence>
<keyword evidence="2" id="KW-0808">Transferase</keyword>
<dbReference type="InterPro" id="IPR011009">
    <property type="entry name" value="Kinase-like_dom_sf"/>
</dbReference>
<keyword evidence="4 7" id="KW-0418">Kinase</keyword>
<dbReference type="InterPro" id="IPR051175">
    <property type="entry name" value="CLK_kinases"/>
</dbReference>
<accession>A0A5N6ZIK5</accession>
<evidence type="ECO:0000259" key="6">
    <source>
        <dbReference type="PROSITE" id="PS50011"/>
    </source>
</evidence>
<keyword evidence="8" id="KW-1185">Reference proteome</keyword>
<dbReference type="InterPro" id="IPR008271">
    <property type="entry name" value="Ser/Thr_kinase_AS"/>
</dbReference>
<dbReference type="Proteomes" id="UP000327118">
    <property type="component" value="Unassembled WGS sequence"/>
</dbReference>
<dbReference type="Gene3D" id="3.30.200.20">
    <property type="entry name" value="Phosphorylase Kinase, domain 1"/>
    <property type="match status" value="1"/>
</dbReference>